<feature type="signal peptide" evidence="2">
    <location>
        <begin position="1"/>
        <end position="20"/>
    </location>
</feature>
<feature type="region of interest" description="Disordered" evidence="1">
    <location>
        <begin position="17"/>
        <end position="159"/>
    </location>
</feature>
<sequence length="159" mass="18961">MKKAFVVLALGILVAGSAVAQQAPKKERSHHTEQRDGKDRKGNRTPEERATLRTEKMSQELGLNKSQTRKLQALHLKQMQEREAMRAHHNEGEKRDRNQRREMKASREKWDAELKDILTKKQYAKYQEQRKEMRVQHQERKGHDGHRNRQNRQHQQERS</sequence>
<feature type="compositionally biased region" description="Basic and acidic residues" evidence="1">
    <location>
        <begin position="78"/>
        <end position="119"/>
    </location>
</feature>
<keyword evidence="2" id="KW-0732">Signal</keyword>
<evidence type="ECO:0000313" key="4">
    <source>
        <dbReference type="Proteomes" id="UP001500552"/>
    </source>
</evidence>
<dbReference type="Proteomes" id="UP001500552">
    <property type="component" value="Unassembled WGS sequence"/>
</dbReference>
<dbReference type="RefSeq" id="WP_345157054.1">
    <property type="nucleotide sequence ID" value="NZ_BAABHC010000003.1"/>
</dbReference>
<feature type="chain" id="PRO_5045711222" evidence="2">
    <location>
        <begin position="21"/>
        <end position="159"/>
    </location>
</feature>
<evidence type="ECO:0000256" key="1">
    <source>
        <dbReference type="SAM" id="MobiDB-lite"/>
    </source>
</evidence>
<feature type="compositionally biased region" description="Basic and acidic residues" evidence="1">
    <location>
        <begin position="24"/>
        <end position="58"/>
    </location>
</feature>
<keyword evidence="4" id="KW-1185">Reference proteome</keyword>
<gene>
    <name evidence="3" type="ORF">GCM10023188_08720</name>
</gene>
<name>A0ABP8LCU4_9BACT</name>
<reference evidence="4" key="1">
    <citation type="journal article" date="2019" name="Int. J. Syst. Evol. Microbiol.">
        <title>The Global Catalogue of Microorganisms (GCM) 10K type strain sequencing project: providing services to taxonomists for standard genome sequencing and annotation.</title>
        <authorList>
            <consortium name="The Broad Institute Genomics Platform"/>
            <consortium name="The Broad Institute Genome Sequencing Center for Infectious Disease"/>
            <person name="Wu L."/>
            <person name="Ma J."/>
        </authorList>
    </citation>
    <scope>NUCLEOTIDE SEQUENCE [LARGE SCALE GENOMIC DNA]</scope>
    <source>
        <strain evidence="4">JCM 17926</strain>
    </source>
</reference>
<feature type="compositionally biased region" description="Basic and acidic residues" evidence="1">
    <location>
        <begin position="127"/>
        <end position="147"/>
    </location>
</feature>
<proteinExistence type="predicted"/>
<accession>A0ABP8LCU4</accession>
<evidence type="ECO:0000313" key="3">
    <source>
        <dbReference type="EMBL" id="GAA4426544.1"/>
    </source>
</evidence>
<organism evidence="3 4">
    <name type="scientific">Pontibacter saemangeumensis</name>
    <dbReference type="NCBI Taxonomy" id="1084525"/>
    <lineage>
        <taxon>Bacteria</taxon>
        <taxon>Pseudomonadati</taxon>
        <taxon>Bacteroidota</taxon>
        <taxon>Cytophagia</taxon>
        <taxon>Cytophagales</taxon>
        <taxon>Hymenobacteraceae</taxon>
        <taxon>Pontibacter</taxon>
    </lineage>
</organism>
<evidence type="ECO:0000256" key="2">
    <source>
        <dbReference type="SAM" id="SignalP"/>
    </source>
</evidence>
<dbReference type="EMBL" id="BAABHC010000003">
    <property type="protein sequence ID" value="GAA4426544.1"/>
    <property type="molecule type" value="Genomic_DNA"/>
</dbReference>
<protein>
    <submittedName>
        <fullName evidence="3">DUF4890 domain-containing protein</fullName>
    </submittedName>
</protein>
<comment type="caution">
    <text evidence="3">The sequence shown here is derived from an EMBL/GenBank/DDBJ whole genome shotgun (WGS) entry which is preliminary data.</text>
</comment>